<protein>
    <submittedName>
        <fullName evidence="1">Uncharacterized protein</fullName>
    </submittedName>
</protein>
<keyword evidence="2" id="KW-1185">Reference proteome</keyword>
<gene>
    <name evidence="1" type="ORF">MLD38_012466</name>
</gene>
<evidence type="ECO:0000313" key="2">
    <source>
        <dbReference type="Proteomes" id="UP001057402"/>
    </source>
</evidence>
<evidence type="ECO:0000313" key="1">
    <source>
        <dbReference type="EMBL" id="KAI4374476.1"/>
    </source>
</evidence>
<accession>A0ACB9R5V9</accession>
<reference evidence="2" key="1">
    <citation type="journal article" date="2023" name="Front. Plant Sci.">
        <title>Chromosomal-level genome assembly of Melastoma candidum provides insights into trichome evolution.</title>
        <authorList>
            <person name="Zhong Y."/>
            <person name="Wu W."/>
            <person name="Sun C."/>
            <person name="Zou P."/>
            <person name="Liu Y."/>
            <person name="Dai S."/>
            <person name="Zhou R."/>
        </authorList>
    </citation>
    <scope>NUCLEOTIDE SEQUENCE [LARGE SCALE GENOMIC DNA]</scope>
</reference>
<sequence length="448" mass="48508">MDQPWESLDVDDSDLASFLPPNPRLFPPLAPCSSRPASASIPSPSSPSPVPTPIFTDGKRPRYEVKIPGPAGAVQSAMRRRSEKGFDLEEDEEREGIRVVGTQEYLRRAVECGSDQEDFHFEEDNEGGSGAWFRAIEFVRERGLVEGDGVTIGTPLCNIKRGVALDKVSQVVAIIKSCAPNGLGDLLVTLKDPTGTINASIHRKVLLDKGFGKDIAIGAVLILQKVAVFSPVRSSHYINITLNNIVQVISKDGKFPSARNEPSQAISNSSNPDIITDIESSGTLDEESSRTGKTIRASMTSSFRERENEAENNFRCIQSQQSKATRGSRAAICSEPRTVNTDASTQMEPLPVPNDVASNIGITRTNSNSCNNNVRGTFASLQAKLCSGGVSFTSESLNRGLTGFMVNAVPDDKGGNTDGKENLRQASVMMTSIPEWTDEQLDELLEFD</sequence>
<name>A0ACB9R5V9_9MYRT</name>
<dbReference type="EMBL" id="CM042883">
    <property type="protein sequence ID" value="KAI4374476.1"/>
    <property type="molecule type" value="Genomic_DNA"/>
</dbReference>
<dbReference type="Proteomes" id="UP001057402">
    <property type="component" value="Chromosome 4"/>
</dbReference>
<proteinExistence type="predicted"/>
<organism evidence="1 2">
    <name type="scientific">Melastoma candidum</name>
    <dbReference type="NCBI Taxonomy" id="119954"/>
    <lineage>
        <taxon>Eukaryota</taxon>
        <taxon>Viridiplantae</taxon>
        <taxon>Streptophyta</taxon>
        <taxon>Embryophyta</taxon>
        <taxon>Tracheophyta</taxon>
        <taxon>Spermatophyta</taxon>
        <taxon>Magnoliopsida</taxon>
        <taxon>eudicotyledons</taxon>
        <taxon>Gunneridae</taxon>
        <taxon>Pentapetalae</taxon>
        <taxon>rosids</taxon>
        <taxon>malvids</taxon>
        <taxon>Myrtales</taxon>
        <taxon>Melastomataceae</taxon>
        <taxon>Melastomatoideae</taxon>
        <taxon>Melastomateae</taxon>
        <taxon>Melastoma</taxon>
    </lineage>
</organism>
<comment type="caution">
    <text evidence="1">The sequence shown here is derived from an EMBL/GenBank/DDBJ whole genome shotgun (WGS) entry which is preliminary data.</text>
</comment>